<protein>
    <submittedName>
        <fullName evidence="1">Unnamed protein product</fullName>
    </submittedName>
</protein>
<dbReference type="EMBL" id="BSXS01000718">
    <property type="protein sequence ID" value="GME73626.1"/>
    <property type="molecule type" value="Genomic_DNA"/>
</dbReference>
<sequence length="599" mass="66289">MSSTNGISTQETGTTIAQDSPIQHNNIIHNVINNDKLTSPDPSNLPSSQESLAADYDVEKFAPQDEIDQADYTTNLARTESNAQASTNLSRILTNADAIERKNTKKEEAGVPIPLMGKDKPYPPQLPDKEAYTVTFNGPEDPLHPHNWPFSKKLMQCLIIGFNTFCVAFGSAVFTASIPVMSEIFHVANVVSTLGVSLFVFGFATGPIAWAPLSELYGRKPVLMVSSLLFTIFNFAVAVSDRLESVLICRFFAGCLGAAPMVCVPASFADMFGNRTRGTAVVLFAMAVFMGPMMAPFISFFTVANPHLGWRWTSFLIGIISSPSILLITFFYTETHHPIILVNKATEIRRRTGNWGIHAAHDEYTITFSELVENNLSRPIKMLFTEPILLLISIYNAFIYGMLYLFLTAYPIVFQEGYEMAPGVAELPYFGLAIGEVFGGLFCIWCERAYVKKLEANKGKIVPENRLPPMIVGAICFPIGLLWFCWTGYYHDKIHWIVPTISGLFTGFGLMGIFIPSLNYIVDSYLLFAASAVAANTFLRSAFGGAFPLFAAFMFKSMHTNWAGLLLGLFSIVLILCPVGFVKFGKRLRQKSKYAFDLS</sequence>
<gene>
    <name evidence="1" type="ORF">Amon02_000147600</name>
</gene>
<proteinExistence type="predicted"/>
<reference evidence="1" key="1">
    <citation type="submission" date="2023-04" db="EMBL/GenBank/DDBJ databases">
        <title>Ambrosiozyma monospora NBRC 10751.</title>
        <authorList>
            <person name="Ichikawa N."/>
            <person name="Sato H."/>
            <person name="Tonouchi N."/>
        </authorList>
    </citation>
    <scope>NUCLEOTIDE SEQUENCE</scope>
    <source>
        <strain evidence="1">NBRC 10751</strain>
    </source>
</reference>
<evidence type="ECO:0000313" key="2">
    <source>
        <dbReference type="Proteomes" id="UP001165064"/>
    </source>
</evidence>
<keyword evidence="2" id="KW-1185">Reference proteome</keyword>
<accession>A0ACB5SVC8</accession>
<name>A0ACB5SVC8_AMBMO</name>
<evidence type="ECO:0000313" key="1">
    <source>
        <dbReference type="EMBL" id="GME73626.1"/>
    </source>
</evidence>
<comment type="caution">
    <text evidence="1">The sequence shown here is derived from an EMBL/GenBank/DDBJ whole genome shotgun (WGS) entry which is preliminary data.</text>
</comment>
<organism evidence="1 2">
    <name type="scientific">Ambrosiozyma monospora</name>
    <name type="common">Yeast</name>
    <name type="synonym">Endomycopsis monosporus</name>
    <dbReference type="NCBI Taxonomy" id="43982"/>
    <lineage>
        <taxon>Eukaryota</taxon>
        <taxon>Fungi</taxon>
        <taxon>Dikarya</taxon>
        <taxon>Ascomycota</taxon>
        <taxon>Saccharomycotina</taxon>
        <taxon>Pichiomycetes</taxon>
        <taxon>Pichiales</taxon>
        <taxon>Pichiaceae</taxon>
        <taxon>Ambrosiozyma</taxon>
    </lineage>
</organism>
<dbReference type="Proteomes" id="UP001165064">
    <property type="component" value="Unassembled WGS sequence"/>
</dbReference>